<dbReference type="Pfam" id="PF08241">
    <property type="entry name" value="Methyltransf_11"/>
    <property type="match status" value="1"/>
</dbReference>
<protein>
    <submittedName>
        <fullName evidence="5">Class I SAM-dependent methyltransferase</fullName>
    </submittedName>
</protein>
<dbReference type="InterPro" id="IPR051052">
    <property type="entry name" value="Diverse_substrate_MTase"/>
</dbReference>
<keyword evidence="2 5" id="KW-0489">Methyltransferase</keyword>
<feature type="domain" description="Methyltransferase type 11" evidence="4">
    <location>
        <begin position="41"/>
        <end position="129"/>
    </location>
</feature>
<evidence type="ECO:0000256" key="1">
    <source>
        <dbReference type="ARBA" id="ARBA00008361"/>
    </source>
</evidence>
<accession>A0ABX7BDN6</accession>
<dbReference type="CDD" id="cd02440">
    <property type="entry name" value="AdoMet_MTases"/>
    <property type="match status" value="1"/>
</dbReference>
<dbReference type="Gene3D" id="3.40.50.150">
    <property type="entry name" value="Vaccinia Virus protein VP39"/>
    <property type="match status" value="1"/>
</dbReference>
<comment type="similarity">
    <text evidence="1">Belongs to the methyltransferase superfamily.</text>
</comment>
<sequence>MGGFKDHFSGHAALYADCRPTYPPALAQALASAAPARRLALDSGCGSGQLSVLLGAEFDRVEATDASAEQIAQATPHPRVAYRVARAEASGLPDGSCDLAVAAQAAHWFDLPAYWAEVRRVLRPGGLAALVGYGLLRIDPALDAVVDGFYGDGPGGIGRFWPPERKLVDTGYRDLDFPFREAPPPRIDMTAHWDRPKFIGYIGTWSALKAAEKQGLDPLPGFAEAVARLWPDAGEIRQVRWPLLLRIGYSA</sequence>
<reference evidence="5" key="1">
    <citation type="submission" date="2021-02" db="EMBL/GenBank/DDBJ databases">
        <title>Skermanella TT6 skin isolate.</title>
        <authorList>
            <person name="Lee K."/>
            <person name="Ganzorig M."/>
        </authorList>
    </citation>
    <scope>NUCLEOTIDE SEQUENCE</scope>
    <source>
        <strain evidence="5">TT6</strain>
    </source>
</reference>
<dbReference type="EMBL" id="CP067420">
    <property type="protein sequence ID" value="QQP91710.1"/>
    <property type="molecule type" value="Genomic_DNA"/>
</dbReference>
<evidence type="ECO:0000313" key="6">
    <source>
        <dbReference type="Proteomes" id="UP000595197"/>
    </source>
</evidence>
<name>A0ABX7BDN6_9PROT</name>
<dbReference type="Proteomes" id="UP000595197">
    <property type="component" value="Chromosome"/>
</dbReference>
<dbReference type="PANTHER" id="PTHR44942">
    <property type="entry name" value="METHYLTRANSF_11 DOMAIN-CONTAINING PROTEIN"/>
    <property type="match status" value="1"/>
</dbReference>
<dbReference type="GO" id="GO:0008168">
    <property type="term" value="F:methyltransferase activity"/>
    <property type="evidence" value="ECO:0007669"/>
    <property type="project" value="UniProtKB-KW"/>
</dbReference>
<dbReference type="RefSeq" id="WP_201079909.1">
    <property type="nucleotide sequence ID" value="NZ_CP067420.1"/>
</dbReference>
<dbReference type="PANTHER" id="PTHR44942:SF4">
    <property type="entry name" value="METHYLTRANSFERASE TYPE 11 DOMAIN-CONTAINING PROTEIN"/>
    <property type="match status" value="1"/>
</dbReference>
<organism evidence="5 6">
    <name type="scientific">Skermanella cutis</name>
    <dbReference type="NCBI Taxonomy" id="2775420"/>
    <lineage>
        <taxon>Bacteria</taxon>
        <taxon>Pseudomonadati</taxon>
        <taxon>Pseudomonadota</taxon>
        <taxon>Alphaproteobacteria</taxon>
        <taxon>Rhodospirillales</taxon>
        <taxon>Azospirillaceae</taxon>
        <taxon>Skermanella</taxon>
    </lineage>
</organism>
<evidence type="ECO:0000256" key="2">
    <source>
        <dbReference type="ARBA" id="ARBA00022603"/>
    </source>
</evidence>
<keyword evidence="3" id="KW-0808">Transferase</keyword>
<evidence type="ECO:0000256" key="3">
    <source>
        <dbReference type="ARBA" id="ARBA00022679"/>
    </source>
</evidence>
<evidence type="ECO:0000313" key="5">
    <source>
        <dbReference type="EMBL" id="QQP91710.1"/>
    </source>
</evidence>
<evidence type="ECO:0000259" key="4">
    <source>
        <dbReference type="Pfam" id="PF08241"/>
    </source>
</evidence>
<dbReference type="GO" id="GO:0032259">
    <property type="term" value="P:methylation"/>
    <property type="evidence" value="ECO:0007669"/>
    <property type="project" value="UniProtKB-KW"/>
</dbReference>
<keyword evidence="6" id="KW-1185">Reference proteome</keyword>
<gene>
    <name evidence="5" type="ORF">IGS68_11115</name>
</gene>
<proteinExistence type="inferred from homology"/>
<dbReference type="SUPFAM" id="SSF53335">
    <property type="entry name" value="S-adenosyl-L-methionine-dependent methyltransferases"/>
    <property type="match status" value="1"/>
</dbReference>
<dbReference type="InterPro" id="IPR029063">
    <property type="entry name" value="SAM-dependent_MTases_sf"/>
</dbReference>
<dbReference type="InterPro" id="IPR013216">
    <property type="entry name" value="Methyltransf_11"/>
</dbReference>